<dbReference type="HOGENOM" id="CLU_124232_0_0_1"/>
<organism evidence="1 2">
    <name type="scientific">Paxillus rubicundulus Ve08.2h10</name>
    <dbReference type="NCBI Taxonomy" id="930991"/>
    <lineage>
        <taxon>Eukaryota</taxon>
        <taxon>Fungi</taxon>
        <taxon>Dikarya</taxon>
        <taxon>Basidiomycota</taxon>
        <taxon>Agaricomycotina</taxon>
        <taxon>Agaricomycetes</taxon>
        <taxon>Agaricomycetidae</taxon>
        <taxon>Boletales</taxon>
        <taxon>Paxilineae</taxon>
        <taxon>Paxillaceae</taxon>
        <taxon>Paxillus</taxon>
    </lineage>
</organism>
<sequence length="174" mass="20366">MPNPKIELQDPTLLADTPKIPVSAKELKAAIKSLTDTTRAMAWSVYRWPIGRRTCQYSTKIHLPRTYLSTNGEDVRLVREGTDINQFVHRYYMDVVDAEKYPGWINYVHTDDVVSRRHEYIGPDPRVAGYFFDGYGEIHVRWWDAFLKEQWMDNDKWTLNATIGITGKWVVKED</sequence>
<accession>A0A0D0C6A1</accession>
<reference evidence="1 2" key="1">
    <citation type="submission" date="2014-04" db="EMBL/GenBank/DDBJ databases">
        <authorList>
            <consortium name="DOE Joint Genome Institute"/>
            <person name="Kuo A."/>
            <person name="Kohler A."/>
            <person name="Jargeat P."/>
            <person name="Nagy L.G."/>
            <person name="Floudas D."/>
            <person name="Copeland A."/>
            <person name="Barry K.W."/>
            <person name="Cichocki N."/>
            <person name="Veneault-Fourrey C."/>
            <person name="LaButti K."/>
            <person name="Lindquist E.A."/>
            <person name="Lipzen A."/>
            <person name="Lundell T."/>
            <person name="Morin E."/>
            <person name="Murat C."/>
            <person name="Sun H."/>
            <person name="Tunlid A."/>
            <person name="Henrissat B."/>
            <person name="Grigoriev I.V."/>
            <person name="Hibbett D.S."/>
            <person name="Martin F."/>
            <person name="Nordberg H.P."/>
            <person name="Cantor M.N."/>
            <person name="Hua S.X."/>
        </authorList>
    </citation>
    <scope>NUCLEOTIDE SEQUENCE [LARGE SCALE GENOMIC DNA]</scope>
    <source>
        <strain evidence="1 2">Ve08.2h10</strain>
    </source>
</reference>
<name>A0A0D0C6A1_9AGAM</name>
<dbReference type="InParanoid" id="A0A0D0C6A1"/>
<proteinExistence type="predicted"/>
<dbReference type="EMBL" id="KN826522">
    <property type="protein sequence ID" value="KIK78652.1"/>
    <property type="molecule type" value="Genomic_DNA"/>
</dbReference>
<evidence type="ECO:0000313" key="2">
    <source>
        <dbReference type="Proteomes" id="UP000054538"/>
    </source>
</evidence>
<reference evidence="2" key="2">
    <citation type="submission" date="2015-01" db="EMBL/GenBank/DDBJ databases">
        <title>Evolutionary Origins and Diversification of the Mycorrhizal Mutualists.</title>
        <authorList>
            <consortium name="DOE Joint Genome Institute"/>
            <consortium name="Mycorrhizal Genomics Consortium"/>
            <person name="Kohler A."/>
            <person name="Kuo A."/>
            <person name="Nagy L.G."/>
            <person name="Floudas D."/>
            <person name="Copeland A."/>
            <person name="Barry K.W."/>
            <person name="Cichocki N."/>
            <person name="Veneault-Fourrey C."/>
            <person name="LaButti K."/>
            <person name="Lindquist E.A."/>
            <person name="Lipzen A."/>
            <person name="Lundell T."/>
            <person name="Morin E."/>
            <person name="Murat C."/>
            <person name="Riley R."/>
            <person name="Ohm R."/>
            <person name="Sun H."/>
            <person name="Tunlid A."/>
            <person name="Henrissat B."/>
            <person name="Grigoriev I.V."/>
            <person name="Hibbett D.S."/>
            <person name="Martin F."/>
        </authorList>
    </citation>
    <scope>NUCLEOTIDE SEQUENCE [LARGE SCALE GENOMIC DNA]</scope>
    <source>
        <strain evidence="2">Ve08.2h10</strain>
    </source>
</reference>
<dbReference type="Proteomes" id="UP000054538">
    <property type="component" value="Unassembled WGS sequence"/>
</dbReference>
<dbReference type="AlphaFoldDB" id="A0A0D0C6A1"/>
<evidence type="ECO:0000313" key="1">
    <source>
        <dbReference type="EMBL" id="KIK78652.1"/>
    </source>
</evidence>
<protein>
    <submittedName>
        <fullName evidence="1">Uncharacterized protein</fullName>
    </submittedName>
</protein>
<dbReference type="OrthoDB" id="2737573at2759"/>
<gene>
    <name evidence="1" type="ORF">PAXRUDRAFT_163397</name>
</gene>
<keyword evidence="2" id="KW-1185">Reference proteome</keyword>